<keyword evidence="5 9" id="KW-0812">Transmembrane</keyword>
<dbReference type="AlphaFoldDB" id="A0A4P9K5W9"/>
<sequence>MHISKSALIGFLLGISLFTSAIILNTNNFFMFFSLSSLLIVLGGTLASAMMSYEGRNVLLALKELGYTLIASKVNPNTLYKDVGTLIDWSKIARQEGIVRLENTIMIPEHELNFLKQSYLYLVNGYSGDKLKNLMLHQQQYIYERNLVQAKVLLTMASSAPAFGMVGTLVGLIIMLNSMEGDYSQMGTGLAVALLTTLYGVLLAQLLFKPAARKVEQKQDLEFYRNQILIEGLTLLSEGASPLIIEDAMNAYIEPRYQFNRTER</sequence>
<name>A0A4P9K5W9_9GAMM</name>
<gene>
    <name evidence="11" type="ORF">FE785_04055</name>
</gene>
<dbReference type="PANTHER" id="PTHR30433">
    <property type="entry name" value="CHEMOTAXIS PROTEIN MOTA"/>
    <property type="match status" value="1"/>
</dbReference>
<comment type="subcellular location">
    <subcellularLocation>
        <location evidence="1">Cell membrane</location>
        <topology evidence="1">Multi-pass membrane protein</topology>
    </subcellularLocation>
</comment>
<keyword evidence="4" id="KW-1003">Cell membrane</keyword>
<keyword evidence="3" id="KW-0813">Transport</keyword>
<dbReference type="KEGG" id="thig:FE785_04055"/>
<comment type="similarity">
    <text evidence="2">Belongs to the MotA family.</text>
</comment>
<proteinExistence type="inferred from homology"/>
<evidence type="ECO:0000313" key="12">
    <source>
        <dbReference type="Proteomes" id="UP000304864"/>
    </source>
</evidence>
<keyword evidence="6" id="KW-0283">Flagellar rotation</keyword>
<dbReference type="EMBL" id="CP040602">
    <property type="protein sequence ID" value="QCU89870.1"/>
    <property type="molecule type" value="Genomic_DNA"/>
</dbReference>
<organism evidence="11 12">
    <name type="scientific">Thiomicrorhabdus sediminis</name>
    <dbReference type="NCBI Taxonomy" id="2580412"/>
    <lineage>
        <taxon>Bacteria</taxon>
        <taxon>Pseudomonadati</taxon>
        <taxon>Pseudomonadota</taxon>
        <taxon>Gammaproteobacteria</taxon>
        <taxon>Thiotrichales</taxon>
        <taxon>Piscirickettsiaceae</taxon>
        <taxon>Thiomicrorhabdus</taxon>
    </lineage>
</organism>
<evidence type="ECO:0000256" key="2">
    <source>
        <dbReference type="ARBA" id="ARBA00008038"/>
    </source>
</evidence>
<evidence type="ECO:0000256" key="6">
    <source>
        <dbReference type="ARBA" id="ARBA00022779"/>
    </source>
</evidence>
<keyword evidence="7 9" id="KW-1133">Transmembrane helix</keyword>
<dbReference type="InterPro" id="IPR002898">
    <property type="entry name" value="MotA_ExbB_proton_chnl"/>
</dbReference>
<feature type="domain" description="MotA/TolQ/ExbB proton channel" evidence="10">
    <location>
        <begin position="114"/>
        <end position="221"/>
    </location>
</feature>
<dbReference type="GO" id="GO:0006935">
    <property type="term" value="P:chemotaxis"/>
    <property type="evidence" value="ECO:0007669"/>
    <property type="project" value="InterPro"/>
</dbReference>
<keyword evidence="12" id="KW-1185">Reference proteome</keyword>
<feature type="transmembrane region" description="Helical" evidence="9">
    <location>
        <begin position="152"/>
        <end position="176"/>
    </location>
</feature>
<evidence type="ECO:0000256" key="3">
    <source>
        <dbReference type="ARBA" id="ARBA00022448"/>
    </source>
</evidence>
<dbReference type="InterPro" id="IPR047055">
    <property type="entry name" value="MotA-like"/>
</dbReference>
<keyword evidence="8 9" id="KW-0472">Membrane</keyword>
<evidence type="ECO:0000256" key="9">
    <source>
        <dbReference type="SAM" id="Phobius"/>
    </source>
</evidence>
<evidence type="ECO:0000256" key="1">
    <source>
        <dbReference type="ARBA" id="ARBA00004651"/>
    </source>
</evidence>
<evidence type="ECO:0000313" key="11">
    <source>
        <dbReference type="EMBL" id="QCU89870.1"/>
    </source>
</evidence>
<evidence type="ECO:0000256" key="7">
    <source>
        <dbReference type="ARBA" id="ARBA00022989"/>
    </source>
</evidence>
<evidence type="ECO:0000256" key="4">
    <source>
        <dbReference type="ARBA" id="ARBA00022475"/>
    </source>
</evidence>
<reference evidence="11 12" key="1">
    <citation type="submission" date="2019-05" db="EMBL/GenBank/DDBJ databases">
        <title>Thiomicrorhabdus sediminis sp. nov, a novel sulfur-oxidizing bacterium isolated from coastal sediment.</title>
        <authorList>
            <person name="Liu X."/>
        </authorList>
    </citation>
    <scope>NUCLEOTIDE SEQUENCE [LARGE SCALE GENOMIC DNA]</scope>
    <source>
        <strain evidence="11 12">G1</strain>
    </source>
</reference>
<dbReference type="RefSeq" id="WP_138564547.1">
    <property type="nucleotide sequence ID" value="NZ_CP040602.1"/>
</dbReference>
<dbReference type="OrthoDB" id="9806929at2"/>
<dbReference type="InterPro" id="IPR000540">
    <property type="entry name" value="Flag_MotA_CS"/>
</dbReference>
<dbReference type="Pfam" id="PF01618">
    <property type="entry name" value="MotA_ExbB"/>
    <property type="match status" value="1"/>
</dbReference>
<feature type="transmembrane region" description="Helical" evidence="9">
    <location>
        <begin position="7"/>
        <end position="24"/>
    </location>
</feature>
<dbReference type="GO" id="GO:0005886">
    <property type="term" value="C:plasma membrane"/>
    <property type="evidence" value="ECO:0007669"/>
    <property type="project" value="UniProtKB-SubCell"/>
</dbReference>
<dbReference type="PROSITE" id="PS01307">
    <property type="entry name" value="MOTA"/>
    <property type="match status" value="1"/>
</dbReference>
<dbReference type="GO" id="GO:0071978">
    <property type="term" value="P:bacterial-type flagellum-dependent swarming motility"/>
    <property type="evidence" value="ECO:0007669"/>
    <property type="project" value="InterPro"/>
</dbReference>
<feature type="transmembrane region" description="Helical" evidence="9">
    <location>
        <begin position="30"/>
        <end position="53"/>
    </location>
</feature>
<evidence type="ECO:0000259" key="10">
    <source>
        <dbReference type="Pfam" id="PF01618"/>
    </source>
</evidence>
<evidence type="ECO:0000256" key="8">
    <source>
        <dbReference type="ARBA" id="ARBA00023136"/>
    </source>
</evidence>
<accession>A0A4P9K5W9</accession>
<dbReference type="Proteomes" id="UP000304864">
    <property type="component" value="Chromosome"/>
</dbReference>
<protein>
    <submittedName>
        <fullName evidence="11">Biopolymer transporter ExbB</fullName>
    </submittedName>
</protein>
<feature type="transmembrane region" description="Helical" evidence="9">
    <location>
        <begin position="188"/>
        <end position="208"/>
    </location>
</feature>
<evidence type="ECO:0000256" key="5">
    <source>
        <dbReference type="ARBA" id="ARBA00022692"/>
    </source>
</evidence>